<dbReference type="InParanoid" id="A0A1X7VVN0"/>
<keyword evidence="1" id="KW-0812">Transmembrane</keyword>
<organism evidence="2">
    <name type="scientific">Amphimedon queenslandica</name>
    <name type="common">Sponge</name>
    <dbReference type="NCBI Taxonomy" id="400682"/>
    <lineage>
        <taxon>Eukaryota</taxon>
        <taxon>Metazoa</taxon>
        <taxon>Porifera</taxon>
        <taxon>Demospongiae</taxon>
        <taxon>Heteroscleromorpha</taxon>
        <taxon>Haplosclerida</taxon>
        <taxon>Niphatidae</taxon>
        <taxon>Amphimedon</taxon>
    </lineage>
</organism>
<dbReference type="EnsemblMetazoa" id="Aqu2.1.43920_001">
    <property type="protein sequence ID" value="Aqu2.1.43920_001"/>
    <property type="gene ID" value="Aqu2.1.43920"/>
</dbReference>
<evidence type="ECO:0000313" key="2">
    <source>
        <dbReference type="EnsemblMetazoa" id="Aqu2.1.43920_001"/>
    </source>
</evidence>
<name>A0A1X7VVN0_AMPQE</name>
<reference evidence="2" key="1">
    <citation type="submission" date="2017-05" db="UniProtKB">
        <authorList>
            <consortium name="EnsemblMetazoa"/>
        </authorList>
    </citation>
    <scope>IDENTIFICATION</scope>
</reference>
<accession>A0A1X7VVN0</accession>
<protein>
    <submittedName>
        <fullName evidence="2">Uncharacterized protein</fullName>
    </submittedName>
</protein>
<proteinExistence type="predicted"/>
<evidence type="ECO:0000256" key="1">
    <source>
        <dbReference type="SAM" id="Phobius"/>
    </source>
</evidence>
<keyword evidence="1" id="KW-0472">Membrane</keyword>
<feature type="transmembrane region" description="Helical" evidence="1">
    <location>
        <begin position="20"/>
        <end position="38"/>
    </location>
</feature>
<keyword evidence="1" id="KW-1133">Transmembrane helix</keyword>
<dbReference type="AlphaFoldDB" id="A0A1X7VVN0"/>
<sequence>FKKWQPNCPNGTMEVSTMSSLYLHWLKLLAMLVLSHCYHNKVSNIFKRTNIQKKKNFWSAELIGHRPTQAHP</sequence>